<protein>
    <submittedName>
        <fullName evidence="1">Uncharacterized protein</fullName>
    </submittedName>
</protein>
<comment type="caution">
    <text evidence="1">The sequence shown here is derived from an EMBL/GenBank/DDBJ whole genome shotgun (WGS) entry which is preliminary data.</text>
</comment>
<organism evidence="1 2">
    <name type="scientific">Fictibacillus terranigra</name>
    <dbReference type="NCBI Taxonomy" id="3058424"/>
    <lineage>
        <taxon>Bacteria</taxon>
        <taxon>Bacillati</taxon>
        <taxon>Bacillota</taxon>
        <taxon>Bacilli</taxon>
        <taxon>Bacillales</taxon>
        <taxon>Fictibacillaceae</taxon>
        <taxon>Fictibacillus</taxon>
    </lineage>
</organism>
<reference evidence="1" key="1">
    <citation type="submission" date="2023-06" db="EMBL/GenBank/DDBJ databases">
        <title>Draft Genome Sequences of Representative Paenibacillus Polymyxa, Bacillus cereus, Fictibacillus sp., and Brevibacillus agri Strains Isolated from Amazonian Dark Earth.</title>
        <authorList>
            <person name="Pellegrinetti T.A."/>
            <person name="Cunha I.C.M."/>
            <person name="Chaves M.G."/>
            <person name="Freitas A.S."/>
            <person name="Silva A.V.R."/>
            <person name="Tsai S.M."/>
            <person name="Mendes L.W."/>
        </authorList>
    </citation>
    <scope>NUCLEOTIDE SEQUENCE</scope>
    <source>
        <strain evidence="1">CENA-BCM004</strain>
    </source>
</reference>
<proteinExistence type="predicted"/>
<dbReference type="Proteomes" id="UP001168694">
    <property type="component" value="Unassembled WGS sequence"/>
</dbReference>
<gene>
    <name evidence="1" type="ORF">QYF49_09880</name>
</gene>
<dbReference type="EMBL" id="JAUHLN010000002">
    <property type="protein sequence ID" value="MDN4073312.1"/>
    <property type="molecule type" value="Genomic_DNA"/>
</dbReference>
<evidence type="ECO:0000313" key="1">
    <source>
        <dbReference type="EMBL" id="MDN4073312.1"/>
    </source>
</evidence>
<accession>A0ABT8E5X7</accession>
<keyword evidence="2" id="KW-1185">Reference proteome</keyword>
<dbReference type="RefSeq" id="WP_290399448.1">
    <property type="nucleotide sequence ID" value="NZ_JAUHLN010000002.1"/>
</dbReference>
<evidence type="ECO:0000313" key="2">
    <source>
        <dbReference type="Proteomes" id="UP001168694"/>
    </source>
</evidence>
<sequence length="47" mass="5120">MGELVGDPVIGASMLIEKKTILIKESRRAVKEGIIIALQASMTETMF</sequence>
<name>A0ABT8E5X7_9BACL</name>